<name>A0AAF0CWF7_9ENTE</name>
<evidence type="ECO:0000313" key="2">
    <source>
        <dbReference type="EMBL" id="WEG74097.1"/>
    </source>
</evidence>
<keyword evidence="1" id="KW-0812">Transmembrane</keyword>
<accession>A0AAF0CWF7</accession>
<feature type="transmembrane region" description="Helical" evidence="1">
    <location>
        <begin position="46"/>
        <end position="69"/>
    </location>
</feature>
<dbReference type="EMBL" id="CP110232">
    <property type="protein sequence ID" value="WEG74097.1"/>
    <property type="molecule type" value="Genomic_DNA"/>
</dbReference>
<keyword evidence="1" id="KW-1133">Transmembrane helix</keyword>
<dbReference type="NCBIfam" id="TIGR02327">
    <property type="entry name" value="int_mem_ywzB"/>
    <property type="match status" value="1"/>
</dbReference>
<organism evidence="2 3">
    <name type="scientific">Vagococcus intermedius</name>
    <dbReference type="NCBI Taxonomy" id="2991418"/>
    <lineage>
        <taxon>Bacteria</taxon>
        <taxon>Bacillati</taxon>
        <taxon>Bacillota</taxon>
        <taxon>Bacilli</taxon>
        <taxon>Lactobacillales</taxon>
        <taxon>Enterococcaceae</taxon>
        <taxon>Vagococcus</taxon>
    </lineage>
</organism>
<gene>
    <name evidence="2" type="ORF">OL234_04135</name>
</gene>
<feature type="transmembrane region" description="Helical" evidence="1">
    <location>
        <begin position="6"/>
        <end position="26"/>
    </location>
</feature>
<evidence type="ECO:0000256" key="1">
    <source>
        <dbReference type="SAM" id="Phobius"/>
    </source>
</evidence>
<evidence type="ECO:0000313" key="3">
    <source>
        <dbReference type="Proteomes" id="UP001179647"/>
    </source>
</evidence>
<dbReference type="AlphaFoldDB" id="A0AAF0CWF7"/>
<proteinExistence type="predicted"/>
<dbReference type="RefSeq" id="WP_275469896.1">
    <property type="nucleotide sequence ID" value="NZ_CP110232.1"/>
</dbReference>
<dbReference type="Proteomes" id="UP001179647">
    <property type="component" value="Chromosome"/>
</dbReference>
<dbReference type="Pfam" id="PF06612">
    <property type="entry name" value="DUF1146"/>
    <property type="match status" value="1"/>
</dbReference>
<reference evidence="2" key="1">
    <citation type="submission" date="2022-10" db="EMBL/GenBank/DDBJ databases">
        <title>Vagococcus sp. isolated from poultry meat.</title>
        <authorList>
            <person name="Johansson P."/>
            <person name="Bjorkroth J."/>
        </authorList>
    </citation>
    <scope>NUCLEOTIDE SEQUENCE</scope>
    <source>
        <strain evidence="2">STAA11</strain>
    </source>
</reference>
<sequence>MQVFGIEAIVRLTSHFAFVYLAFWSLQSLKTETFFKRANPTQIRMILVLFAIVIGFTASSFFMECLTLIKNFLLTMLS</sequence>
<keyword evidence="3" id="KW-1185">Reference proteome</keyword>
<protein>
    <submittedName>
        <fullName evidence="2">DUF1146 family protein</fullName>
    </submittedName>
</protein>
<dbReference type="KEGG" id="vie:OL234_04135"/>
<dbReference type="InterPro" id="IPR009526">
    <property type="entry name" value="DUF1146"/>
</dbReference>
<keyword evidence="1" id="KW-0472">Membrane</keyword>